<keyword evidence="1 4" id="KW-0808">Transferase</keyword>
<accession>A0A4Q0STV6</accession>
<feature type="transmembrane region" description="Helical" evidence="2">
    <location>
        <begin position="21"/>
        <end position="46"/>
    </location>
</feature>
<comment type="caution">
    <text evidence="4">The sequence shown here is derived from an EMBL/GenBank/DDBJ whole genome shotgun (WGS) entry which is preliminary data.</text>
</comment>
<dbReference type="InterPro" id="IPR008220">
    <property type="entry name" value="HAT_MetX-like"/>
</dbReference>
<dbReference type="InterPro" id="IPR000073">
    <property type="entry name" value="AB_hydrolase_1"/>
</dbReference>
<evidence type="ECO:0000313" key="4">
    <source>
        <dbReference type="EMBL" id="RXH54453.1"/>
    </source>
</evidence>
<dbReference type="SUPFAM" id="SSF53474">
    <property type="entry name" value="alpha/beta-Hydrolases"/>
    <property type="match status" value="1"/>
</dbReference>
<feature type="domain" description="AB hydrolase-1" evidence="3">
    <location>
        <begin position="126"/>
        <end position="341"/>
    </location>
</feature>
<dbReference type="RefSeq" id="WP_128915333.1">
    <property type="nucleotide sequence ID" value="NZ_RDSM01000004.1"/>
</dbReference>
<dbReference type="EMBL" id="RDSM01000004">
    <property type="protein sequence ID" value="RXH54453.1"/>
    <property type="molecule type" value="Genomic_DNA"/>
</dbReference>
<dbReference type="NCBIfam" id="NF005071">
    <property type="entry name" value="PRK06489.1"/>
    <property type="match status" value="1"/>
</dbReference>
<reference evidence="5" key="2">
    <citation type="submission" date="2019-02" db="EMBL/GenBank/DDBJ databases">
        <title>Granulicella sibirica sp. nov., a psychrotolerant acidobacterium isolated from an organic soil layer in forested tundra, West Siberia.</title>
        <authorList>
            <person name="Oshkin I.Y."/>
            <person name="Kulichevskaya I.S."/>
            <person name="Rijpstra W.I.C."/>
            <person name="Sinninghe Damste J.S."/>
            <person name="Rakitin A.L."/>
            <person name="Ravin N.V."/>
            <person name="Dedysh S.N."/>
        </authorList>
    </citation>
    <scope>NUCLEOTIDE SEQUENCE [LARGE SCALE GENOMIC DNA]</scope>
    <source>
        <strain evidence="5">AF10</strain>
    </source>
</reference>
<dbReference type="GO" id="GO:0009092">
    <property type="term" value="P:homoserine metabolic process"/>
    <property type="evidence" value="ECO:0007669"/>
    <property type="project" value="TreeGrafter"/>
</dbReference>
<dbReference type="Gene3D" id="3.40.50.1820">
    <property type="entry name" value="alpha/beta hydrolase"/>
    <property type="match status" value="1"/>
</dbReference>
<sequence length="383" mass="42328">MKFLSSRLLLMLRLKNTAPFVHVPSFAIILMTLASNVVSICAFGQIAPLLPEVREGDYVTKDFHFKDGEVLPELRIHYRLLGQPHRNPNGHVDNAVLLLHMTGPDGAVFLSPPFGGVLFVPGGVLDASKYFLILPDGIGHGKSSKPSDGLHSHFPKYDYDDMVAAEHMLVTDGLQVDHLRLILGASMGCMHTWMWGENYPGAADALAALACMPAQIAGKNRAWRYMIIKAITDDPGYMQGDYKTEPASLRTAADLMVMLDITPLKVLKQCQSRDAADKCTEDYWSWAAKNFDANDLLYAINASRNYDPSADLEKIHVPLTAIDSADDALYPPDVNVLPTQIKRVQKGKFVMLPASRFTRGEGTDMLAALWSNYLAELLDRSQP</sequence>
<dbReference type="Proteomes" id="UP000289437">
    <property type="component" value="Unassembled WGS sequence"/>
</dbReference>
<reference evidence="4 5" key="1">
    <citation type="submission" date="2018-11" db="EMBL/GenBank/DDBJ databases">
        <authorList>
            <person name="Mardanov A.V."/>
            <person name="Ravin N.V."/>
            <person name="Dedysh S.N."/>
        </authorList>
    </citation>
    <scope>NUCLEOTIDE SEQUENCE [LARGE SCALE GENOMIC DNA]</scope>
    <source>
        <strain evidence="4 5">AF10</strain>
    </source>
</reference>
<dbReference type="InterPro" id="IPR029058">
    <property type="entry name" value="AB_hydrolase_fold"/>
</dbReference>
<dbReference type="Pfam" id="PF00561">
    <property type="entry name" value="Abhydrolase_1"/>
    <property type="match status" value="1"/>
</dbReference>
<protein>
    <submittedName>
        <fullName evidence="4">Homoserine O-acetyltransferase</fullName>
    </submittedName>
</protein>
<name>A0A4Q0STV6_9BACT</name>
<proteinExistence type="predicted"/>
<keyword evidence="2" id="KW-0812">Transmembrane</keyword>
<keyword evidence="2" id="KW-1133">Transmembrane helix</keyword>
<gene>
    <name evidence="4" type="ORF">GRAN_4749</name>
</gene>
<dbReference type="PANTHER" id="PTHR32268">
    <property type="entry name" value="HOMOSERINE O-ACETYLTRANSFERASE"/>
    <property type="match status" value="1"/>
</dbReference>
<evidence type="ECO:0000313" key="5">
    <source>
        <dbReference type="Proteomes" id="UP000289437"/>
    </source>
</evidence>
<evidence type="ECO:0000259" key="3">
    <source>
        <dbReference type="Pfam" id="PF00561"/>
    </source>
</evidence>
<evidence type="ECO:0000256" key="2">
    <source>
        <dbReference type="SAM" id="Phobius"/>
    </source>
</evidence>
<dbReference type="PANTHER" id="PTHR32268:SF11">
    <property type="entry name" value="HOMOSERINE O-ACETYLTRANSFERASE"/>
    <property type="match status" value="1"/>
</dbReference>
<keyword evidence="5" id="KW-1185">Reference proteome</keyword>
<evidence type="ECO:0000256" key="1">
    <source>
        <dbReference type="ARBA" id="ARBA00022679"/>
    </source>
</evidence>
<dbReference type="GO" id="GO:0009086">
    <property type="term" value="P:methionine biosynthetic process"/>
    <property type="evidence" value="ECO:0007669"/>
    <property type="project" value="TreeGrafter"/>
</dbReference>
<organism evidence="4 5">
    <name type="scientific">Granulicella sibirica</name>
    <dbReference type="NCBI Taxonomy" id="2479048"/>
    <lineage>
        <taxon>Bacteria</taxon>
        <taxon>Pseudomonadati</taxon>
        <taxon>Acidobacteriota</taxon>
        <taxon>Terriglobia</taxon>
        <taxon>Terriglobales</taxon>
        <taxon>Acidobacteriaceae</taxon>
        <taxon>Granulicella</taxon>
    </lineage>
</organism>
<dbReference type="OrthoDB" id="9800754at2"/>
<keyword evidence="2" id="KW-0472">Membrane</keyword>
<dbReference type="GO" id="GO:0004414">
    <property type="term" value="F:homoserine O-acetyltransferase activity"/>
    <property type="evidence" value="ECO:0007669"/>
    <property type="project" value="TreeGrafter"/>
</dbReference>
<dbReference type="AlphaFoldDB" id="A0A4Q0STV6"/>